<accession>A0A6J5N3N6</accession>
<reference evidence="1" key="1">
    <citation type="submission" date="2020-04" db="EMBL/GenBank/DDBJ databases">
        <authorList>
            <person name="Chiriac C."/>
            <person name="Salcher M."/>
            <person name="Ghai R."/>
            <person name="Kavagutti S V."/>
        </authorList>
    </citation>
    <scope>NUCLEOTIDE SEQUENCE</scope>
</reference>
<name>A0A6J5N3N6_9CAUD</name>
<organism evidence="1">
    <name type="scientific">uncultured Caudovirales phage</name>
    <dbReference type="NCBI Taxonomy" id="2100421"/>
    <lineage>
        <taxon>Viruses</taxon>
        <taxon>Duplodnaviria</taxon>
        <taxon>Heunggongvirae</taxon>
        <taxon>Uroviricota</taxon>
        <taxon>Caudoviricetes</taxon>
        <taxon>Peduoviridae</taxon>
        <taxon>Maltschvirus</taxon>
        <taxon>Maltschvirus maltsch</taxon>
    </lineage>
</organism>
<gene>
    <name evidence="1" type="ORF">UFOVP570_43</name>
</gene>
<sequence>MATEFVELAIYSPDGIVESIVGLPVAALDGYSTGNEMLFELLDSRDQCPIDELSLGKIVRRIGVGQYEIQDAPAPSVTLDK</sequence>
<proteinExistence type="predicted"/>
<evidence type="ECO:0000313" key="1">
    <source>
        <dbReference type="EMBL" id="CAB4150479.1"/>
    </source>
</evidence>
<dbReference type="EMBL" id="LR796541">
    <property type="protein sequence ID" value="CAB4150479.1"/>
    <property type="molecule type" value="Genomic_DNA"/>
</dbReference>
<protein>
    <submittedName>
        <fullName evidence="1">Uncharacterized protein</fullName>
    </submittedName>
</protein>